<dbReference type="GO" id="GO:0003941">
    <property type="term" value="F:L-serine ammonia-lyase activity"/>
    <property type="evidence" value="ECO:0007669"/>
    <property type="project" value="UniProtKB-EC"/>
</dbReference>
<dbReference type="SUPFAM" id="SSF53686">
    <property type="entry name" value="Tryptophan synthase beta subunit-like PLP-dependent enzymes"/>
    <property type="match status" value="1"/>
</dbReference>
<name>A0A9P5XCV9_9AGAR</name>
<evidence type="ECO:0000259" key="7">
    <source>
        <dbReference type="Pfam" id="PF00291"/>
    </source>
</evidence>
<evidence type="ECO:0000313" key="9">
    <source>
        <dbReference type="Proteomes" id="UP000807342"/>
    </source>
</evidence>
<evidence type="ECO:0000313" key="8">
    <source>
        <dbReference type="EMBL" id="KAF9448365.1"/>
    </source>
</evidence>
<accession>A0A9P5XCV9</accession>
<dbReference type="GO" id="GO:0009097">
    <property type="term" value="P:isoleucine biosynthetic process"/>
    <property type="evidence" value="ECO:0007669"/>
    <property type="project" value="TreeGrafter"/>
</dbReference>
<dbReference type="EMBL" id="MU151164">
    <property type="protein sequence ID" value="KAF9448365.1"/>
    <property type="molecule type" value="Genomic_DNA"/>
</dbReference>
<evidence type="ECO:0000256" key="1">
    <source>
        <dbReference type="ARBA" id="ARBA00001933"/>
    </source>
</evidence>
<sequence>MPEPLWRRTPLIHSTTLSKNTNASVYLKLENLQPSYSFKYRGISYFIQKAKETRGEELHCIIASGGNAGVAAACAARRLGVKCTVFIPEGVAQSTLAILKQEGAEVVVIGRFYAESLGVAEQAVEADPNAIMVPAYDDPVVWEGHSSIIVEIQDQLQKKPDAIFCSVGGGGLLGGIILGCKEVGWDDVPIVTLETVGSDCFYRSITMNGSGFNKESKVLPSGVELLHNAEHDVDMAHFKGFSSRASGSLGASQPAAGVLRMALDRPGGIRSYSVQDELSMGSLVKFANDHKMLVELACSTTLVPAYHPTLFNQMVPPTSKMRCVVFIVCGGFKVSTLDVMEFQKIIEEDLENPESCWQVQCDDGVLYEVPKQIVVNGK</sequence>
<keyword evidence="5" id="KW-0456">Lyase</keyword>
<protein>
    <recommendedName>
        <fullName evidence="3">L-serine ammonia-lyase</fullName>
        <ecNumber evidence="3">4.3.1.17</ecNumber>
    </recommendedName>
</protein>
<evidence type="ECO:0000256" key="5">
    <source>
        <dbReference type="ARBA" id="ARBA00023239"/>
    </source>
</evidence>
<evidence type="ECO:0000256" key="4">
    <source>
        <dbReference type="ARBA" id="ARBA00022898"/>
    </source>
</evidence>
<dbReference type="GO" id="GO:0006567">
    <property type="term" value="P:L-threonine catabolic process"/>
    <property type="evidence" value="ECO:0007669"/>
    <property type="project" value="TreeGrafter"/>
</dbReference>
<dbReference type="InterPro" id="IPR036052">
    <property type="entry name" value="TrpB-like_PALP_sf"/>
</dbReference>
<dbReference type="Gene3D" id="3.40.50.1100">
    <property type="match status" value="2"/>
</dbReference>
<keyword evidence="9" id="KW-1185">Reference proteome</keyword>
<dbReference type="GO" id="GO:0006565">
    <property type="term" value="P:L-serine catabolic process"/>
    <property type="evidence" value="ECO:0007669"/>
    <property type="project" value="TreeGrafter"/>
</dbReference>
<dbReference type="Proteomes" id="UP000807342">
    <property type="component" value="Unassembled WGS sequence"/>
</dbReference>
<reference evidence="8" key="1">
    <citation type="submission" date="2020-11" db="EMBL/GenBank/DDBJ databases">
        <authorList>
            <consortium name="DOE Joint Genome Institute"/>
            <person name="Ahrendt S."/>
            <person name="Riley R."/>
            <person name="Andreopoulos W."/>
            <person name="Labutti K."/>
            <person name="Pangilinan J."/>
            <person name="Ruiz-Duenas F.J."/>
            <person name="Barrasa J.M."/>
            <person name="Sanchez-Garcia M."/>
            <person name="Camarero S."/>
            <person name="Miyauchi S."/>
            <person name="Serrano A."/>
            <person name="Linde D."/>
            <person name="Babiker R."/>
            <person name="Drula E."/>
            <person name="Ayuso-Fernandez I."/>
            <person name="Pacheco R."/>
            <person name="Padilla G."/>
            <person name="Ferreira P."/>
            <person name="Barriuso J."/>
            <person name="Kellner H."/>
            <person name="Castanera R."/>
            <person name="Alfaro M."/>
            <person name="Ramirez L."/>
            <person name="Pisabarro A.G."/>
            <person name="Kuo A."/>
            <person name="Tritt A."/>
            <person name="Lipzen A."/>
            <person name="He G."/>
            <person name="Yan M."/>
            <person name="Ng V."/>
            <person name="Cullen D."/>
            <person name="Martin F."/>
            <person name="Rosso M.-N."/>
            <person name="Henrissat B."/>
            <person name="Hibbett D."/>
            <person name="Martinez A.T."/>
            <person name="Grigoriev I.V."/>
        </authorList>
    </citation>
    <scope>NUCLEOTIDE SEQUENCE</scope>
    <source>
        <strain evidence="8">MF-IS2</strain>
    </source>
</reference>
<dbReference type="PANTHER" id="PTHR48078:SF2">
    <property type="entry name" value="CATABOLIC L-SERINE_THREONINE DEHYDRATASE"/>
    <property type="match status" value="1"/>
</dbReference>
<dbReference type="GO" id="GO:0004794">
    <property type="term" value="F:threonine deaminase activity"/>
    <property type="evidence" value="ECO:0007669"/>
    <property type="project" value="TreeGrafter"/>
</dbReference>
<comment type="catalytic activity">
    <reaction evidence="6">
        <text>L-serine = pyruvate + NH4(+)</text>
        <dbReference type="Rhea" id="RHEA:19169"/>
        <dbReference type="ChEBI" id="CHEBI:15361"/>
        <dbReference type="ChEBI" id="CHEBI:28938"/>
        <dbReference type="ChEBI" id="CHEBI:33384"/>
        <dbReference type="EC" id="4.3.1.17"/>
    </reaction>
</comment>
<dbReference type="Pfam" id="PF00291">
    <property type="entry name" value="PALP"/>
    <property type="match status" value="1"/>
</dbReference>
<feature type="domain" description="Tryptophan synthase beta chain-like PALP" evidence="7">
    <location>
        <begin position="5"/>
        <end position="305"/>
    </location>
</feature>
<keyword evidence="4" id="KW-0663">Pyridoxal phosphate</keyword>
<comment type="similarity">
    <text evidence="2">Belongs to the serine/threonine dehydratase family.</text>
</comment>
<organism evidence="8 9">
    <name type="scientific">Macrolepiota fuliginosa MF-IS2</name>
    <dbReference type="NCBI Taxonomy" id="1400762"/>
    <lineage>
        <taxon>Eukaryota</taxon>
        <taxon>Fungi</taxon>
        <taxon>Dikarya</taxon>
        <taxon>Basidiomycota</taxon>
        <taxon>Agaricomycotina</taxon>
        <taxon>Agaricomycetes</taxon>
        <taxon>Agaricomycetidae</taxon>
        <taxon>Agaricales</taxon>
        <taxon>Agaricineae</taxon>
        <taxon>Agaricaceae</taxon>
        <taxon>Macrolepiota</taxon>
    </lineage>
</organism>
<dbReference type="InterPro" id="IPR001926">
    <property type="entry name" value="TrpB-like_PALP"/>
</dbReference>
<dbReference type="EC" id="4.3.1.17" evidence="3"/>
<proteinExistence type="inferred from homology"/>
<evidence type="ECO:0000256" key="2">
    <source>
        <dbReference type="ARBA" id="ARBA00010869"/>
    </source>
</evidence>
<evidence type="ECO:0000256" key="3">
    <source>
        <dbReference type="ARBA" id="ARBA00012093"/>
    </source>
</evidence>
<gene>
    <name evidence="8" type="ORF">P691DRAFT_705116</name>
</gene>
<evidence type="ECO:0000256" key="6">
    <source>
        <dbReference type="ARBA" id="ARBA00049406"/>
    </source>
</evidence>
<dbReference type="PANTHER" id="PTHR48078">
    <property type="entry name" value="THREONINE DEHYDRATASE, MITOCHONDRIAL-RELATED"/>
    <property type="match status" value="1"/>
</dbReference>
<dbReference type="OrthoDB" id="7773036at2759"/>
<comment type="caution">
    <text evidence="8">The sequence shown here is derived from an EMBL/GenBank/DDBJ whole genome shotgun (WGS) entry which is preliminary data.</text>
</comment>
<dbReference type="AlphaFoldDB" id="A0A9P5XCV9"/>
<comment type="cofactor">
    <cofactor evidence="1">
        <name>pyridoxal 5'-phosphate</name>
        <dbReference type="ChEBI" id="CHEBI:597326"/>
    </cofactor>
</comment>
<dbReference type="InterPro" id="IPR050147">
    <property type="entry name" value="Ser/Thr_Dehydratase"/>
</dbReference>